<feature type="domain" description="HTH asnC-type" evidence="4">
    <location>
        <begin position="5"/>
        <end position="66"/>
    </location>
</feature>
<dbReference type="InterPro" id="IPR011008">
    <property type="entry name" value="Dimeric_a/b-barrel"/>
</dbReference>
<sequence length="162" mass="18151">MQIELDEVDCSLLAELQRNARLTTSELAQKVGISQSPCWRRIRRMEEAGLISGYHARLDRRGLGYGVVAFVSISVDFQNEERSVQFVEAVRDIPEVVMCHGIAGPADFLLMVVAKDLDSYSELLQRKLHRLPGVRQAQTSFSLQEFKGLHELPIPAMASPKA</sequence>
<dbReference type="SUPFAM" id="SSF54909">
    <property type="entry name" value="Dimeric alpha+beta barrel"/>
    <property type="match status" value="1"/>
</dbReference>
<dbReference type="PROSITE" id="PS50956">
    <property type="entry name" value="HTH_ASNC_2"/>
    <property type="match status" value="1"/>
</dbReference>
<dbReference type="CDD" id="cd00090">
    <property type="entry name" value="HTH_ARSR"/>
    <property type="match status" value="1"/>
</dbReference>
<dbReference type="InterPro" id="IPR019887">
    <property type="entry name" value="Tscrpt_reg_AsnC/Lrp_C"/>
</dbReference>
<evidence type="ECO:0000259" key="4">
    <source>
        <dbReference type="PROSITE" id="PS50956"/>
    </source>
</evidence>
<dbReference type="InterPro" id="IPR036390">
    <property type="entry name" value="WH_DNA-bd_sf"/>
</dbReference>
<dbReference type="SUPFAM" id="SSF46785">
    <property type="entry name" value="Winged helix' DNA-binding domain"/>
    <property type="match status" value="1"/>
</dbReference>
<dbReference type="AlphaFoldDB" id="A0A2U2BJ70"/>
<dbReference type="InterPro" id="IPR019888">
    <property type="entry name" value="Tscrpt_reg_AsnC-like"/>
</dbReference>
<dbReference type="Pfam" id="PF01037">
    <property type="entry name" value="AsnC_trans_reg"/>
    <property type="match status" value="1"/>
</dbReference>
<organism evidence="5 6">
    <name type="scientific">Alcaligenes faecalis</name>
    <dbReference type="NCBI Taxonomy" id="511"/>
    <lineage>
        <taxon>Bacteria</taxon>
        <taxon>Pseudomonadati</taxon>
        <taxon>Pseudomonadota</taxon>
        <taxon>Betaproteobacteria</taxon>
        <taxon>Burkholderiales</taxon>
        <taxon>Alcaligenaceae</taxon>
        <taxon>Alcaligenes</taxon>
    </lineage>
</organism>
<dbReference type="InterPro" id="IPR000485">
    <property type="entry name" value="AsnC-type_HTH_dom"/>
</dbReference>
<dbReference type="PANTHER" id="PTHR30154">
    <property type="entry name" value="LEUCINE-RESPONSIVE REGULATORY PROTEIN"/>
    <property type="match status" value="1"/>
</dbReference>
<dbReference type="RefSeq" id="WP_086061359.1">
    <property type="nucleotide sequence ID" value="NZ_CP190004.1"/>
</dbReference>
<dbReference type="InterPro" id="IPR036388">
    <property type="entry name" value="WH-like_DNA-bd_sf"/>
</dbReference>
<dbReference type="PROSITE" id="PS00519">
    <property type="entry name" value="HTH_ASNC_1"/>
    <property type="match status" value="1"/>
</dbReference>
<comment type="caution">
    <text evidence="5">The sequence shown here is derived from an EMBL/GenBank/DDBJ whole genome shotgun (WGS) entry which is preliminary data.</text>
</comment>
<gene>
    <name evidence="5" type="ORF">DF183_13005</name>
</gene>
<evidence type="ECO:0000256" key="1">
    <source>
        <dbReference type="ARBA" id="ARBA00023015"/>
    </source>
</evidence>
<evidence type="ECO:0000256" key="3">
    <source>
        <dbReference type="ARBA" id="ARBA00023163"/>
    </source>
</evidence>
<proteinExistence type="predicted"/>
<dbReference type="GO" id="GO:0043565">
    <property type="term" value="F:sequence-specific DNA binding"/>
    <property type="evidence" value="ECO:0007669"/>
    <property type="project" value="InterPro"/>
</dbReference>
<keyword evidence="2" id="KW-0238">DNA-binding</keyword>
<dbReference type="GO" id="GO:0005829">
    <property type="term" value="C:cytosol"/>
    <property type="evidence" value="ECO:0007669"/>
    <property type="project" value="TreeGrafter"/>
</dbReference>
<dbReference type="PRINTS" id="PR00033">
    <property type="entry name" value="HTHASNC"/>
</dbReference>
<dbReference type="Gene3D" id="3.30.70.920">
    <property type="match status" value="1"/>
</dbReference>
<dbReference type="EMBL" id="QEXO01000003">
    <property type="protein sequence ID" value="PWE14064.1"/>
    <property type="molecule type" value="Genomic_DNA"/>
</dbReference>
<dbReference type="STRING" id="511.UZ73_11955"/>
<dbReference type="GO" id="GO:0006355">
    <property type="term" value="P:regulation of DNA-templated transcription"/>
    <property type="evidence" value="ECO:0007669"/>
    <property type="project" value="UniProtKB-ARBA"/>
</dbReference>
<accession>A0A2U2BJ70</accession>
<evidence type="ECO:0000313" key="5">
    <source>
        <dbReference type="EMBL" id="PWE14064.1"/>
    </source>
</evidence>
<keyword evidence="1" id="KW-0805">Transcription regulation</keyword>
<dbReference type="Pfam" id="PF13412">
    <property type="entry name" value="HTH_24"/>
    <property type="match status" value="1"/>
</dbReference>
<protein>
    <submittedName>
        <fullName evidence="5">Lrp/AsnC family transcriptional regulator</fullName>
    </submittedName>
</protein>
<dbReference type="SMART" id="SM00344">
    <property type="entry name" value="HTH_ASNC"/>
    <property type="match status" value="1"/>
</dbReference>
<dbReference type="PANTHER" id="PTHR30154:SF34">
    <property type="entry name" value="TRANSCRIPTIONAL REGULATOR AZLB"/>
    <property type="match status" value="1"/>
</dbReference>
<dbReference type="Proteomes" id="UP000245216">
    <property type="component" value="Unassembled WGS sequence"/>
</dbReference>
<evidence type="ECO:0000313" key="6">
    <source>
        <dbReference type="Proteomes" id="UP000245216"/>
    </source>
</evidence>
<dbReference type="InterPro" id="IPR011991">
    <property type="entry name" value="ArsR-like_HTH"/>
</dbReference>
<name>A0A2U2BJ70_ALCFA</name>
<reference evidence="5 6" key="2">
    <citation type="submission" date="2018-05" db="EMBL/GenBank/DDBJ databases">
        <authorList>
            <person name="Lanie J.A."/>
            <person name="Ng W.-L."/>
            <person name="Kazmierczak K.M."/>
            <person name="Andrzejewski T.M."/>
            <person name="Davidsen T.M."/>
            <person name="Wayne K.J."/>
            <person name="Tettelin H."/>
            <person name="Glass J.I."/>
            <person name="Rusch D."/>
            <person name="Podicherti R."/>
            <person name="Tsui H.-C.T."/>
            <person name="Winkler M.E."/>
        </authorList>
    </citation>
    <scope>NUCLEOTIDE SEQUENCE [LARGE SCALE GENOMIC DNA]</scope>
    <source>
        <strain evidence="5 6">YBY</strain>
    </source>
</reference>
<keyword evidence="3" id="KW-0804">Transcription</keyword>
<dbReference type="GO" id="GO:0043200">
    <property type="term" value="P:response to amino acid"/>
    <property type="evidence" value="ECO:0007669"/>
    <property type="project" value="TreeGrafter"/>
</dbReference>
<evidence type="ECO:0000256" key="2">
    <source>
        <dbReference type="ARBA" id="ARBA00023125"/>
    </source>
</evidence>
<dbReference type="InterPro" id="IPR019885">
    <property type="entry name" value="Tscrpt_reg_HTH_AsnC-type_CS"/>
</dbReference>
<dbReference type="Gene3D" id="1.10.10.10">
    <property type="entry name" value="Winged helix-like DNA-binding domain superfamily/Winged helix DNA-binding domain"/>
    <property type="match status" value="1"/>
</dbReference>
<reference evidence="5 6" key="1">
    <citation type="submission" date="2018-05" db="EMBL/GenBank/DDBJ databases">
        <title>Genome Sequence of an Efficient Indole-Degrading Bacterium, Alcaligenes sp.YBY.</title>
        <authorList>
            <person name="Yang B."/>
        </authorList>
    </citation>
    <scope>NUCLEOTIDE SEQUENCE [LARGE SCALE GENOMIC DNA]</scope>
    <source>
        <strain evidence="5 6">YBY</strain>
    </source>
</reference>